<organism evidence="2 3">
    <name type="scientific">Dyadobacter helix</name>
    <dbReference type="NCBI Taxonomy" id="2822344"/>
    <lineage>
        <taxon>Bacteria</taxon>
        <taxon>Pseudomonadati</taxon>
        <taxon>Bacteroidota</taxon>
        <taxon>Cytophagia</taxon>
        <taxon>Cytophagales</taxon>
        <taxon>Spirosomataceae</taxon>
        <taxon>Dyadobacter</taxon>
    </lineage>
</organism>
<dbReference type="SUPFAM" id="SSF101874">
    <property type="entry name" value="YceI-like"/>
    <property type="match status" value="1"/>
</dbReference>
<dbReference type="Gene3D" id="2.40.128.110">
    <property type="entry name" value="Lipid/polyisoprenoid-binding, YceI-like"/>
    <property type="match status" value="1"/>
</dbReference>
<evidence type="ECO:0000313" key="2">
    <source>
        <dbReference type="EMBL" id="CAG4994013.1"/>
    </source>
</evidence>
<sequence length="207" mass="23263">MGVKTIPILAFACLLWNCQSRQSPPAVYTLDKGKSVITWKGYLKNGDSNTGTVAVRGDKITLEDGEIQICSFRVPLSTLVNLNLPTADLKYQLIQHLQSADFFNMLVYPEVRFDLTEIEKYTDRTWEHTPQANYRIAGGLTMLGKTHPVTFPARITITDEQITVDGKLTIDRTKWGMTYASDKAAPDGMYVKPGIDLHVRVRGERIL</sequence>
<evidence type="ECO:0000313" key="3">
    <source>
        <dbReference type="Proteomes" id="UP000680038"/>
    </source>
</evidence>
<keyword evidence="3" id="KW-1185">Reference proteome</keyword>
<gene>
    <name evidence="2" type="ORF">DYBT9275_01289</name>
</gene>
<dbReference type="PANTHER" id="PTHR34406:SF1">
    <property type="entry name" value="PROTEIN YCEI"/>
    <property type="match status" value="1"/>
</dbReference>
<dbReference type="EMBL" id="CAJRAF010000001">
    <property type="protein sequence ID" value="CAG4994013.1"/>
    <property type="molecule type" value="Genomic_DNA"/>
</dbReference>
<dbReference type="Pfam" id="PF04264">
    <property type="entry name" value="YceI"/>
    <property type="match status" value="1"/>
</dbReference>
<protein>
    <recommendedName>
        <fullName evidence="1">Lipid/polyisoprenoid-binding YceI-like domain-containing protein</fullName>
    </recommendedName>
</protein>
<dbReference type="InterPro" id="IPR036761">
    <property type="entry name" value="TTHA0802/YceI-like_sf"/>
</dbReference>
<dbReference type="PANTHER" id="PTHR34406">
    <property type="entry name" value="PROTEIN YCEI"/>
    <property type="match status" value="1"/>
</dbReference>
<feature type="domain" description="Lipid/polyisoprenoid-binding YceI-like" evidence="1">
    <location>
        <begin position="27"/>
        <end position="204"/>
    </location>
</feature>
<reference evidence="2" key="1">
    <citation type="submission" date="2021-04" db="EMBL/GenBank/DDBJ databases">
        <authorList>
            <person name="Rodrigo-Torres L."/>
            <person name="Arahal R. D."/>
            <person name="Lucena T."/>
        </authorList>
    </citation>
    <scope>NUCLEOTIDE SEQUENCE</scope>
    <source>
        <strain evidence="2">CECT 9275</strain>
    </source>
</reference>
<dbReference type="AlphaFoldDB" id="A0A916NB08"/>
<dbReference type="SMART" id="SM00867">
    <property type="entry name" value="YceI"/>
    <property type="match status" value="1"/>
</dbReference>
<evidence type="ECO:0000259" key="1">
    <source>
        <dbReference type="SMART" id="SM00867"/>
    </source>
</evidence>
<dbReference type="InterPro" id="IPR007372">
    <property type="entry name" value="Lipid/polyisoprenoid-bd_YceI"/>
</dbReference>
<name>A0A916NB08_9BACT</name>
<comment type="caution">
    <text evidence="2">The sequence shown here is derived from an EMBL/GenBank/DDBJ whole genome shotgun (WGS) entry which is preliminary data.</text>
</comment>
<dbReference type="Proteomes" id="UP000680038">
    <property type="component" value="Unassembled WGS sequence"/>
</dbReference>
<accession>A0A916NB08</accession>
<proteinExistence type="predicted"/>